<protein>
    <recommendedName>
        <fullName evidence="4">Lipoprotein</fullName>
    </recommendedName>
</protein>
<reference evidence="2 3" key="1">
    <citation type="submission" date="2018-05" db="EMBL/GenBank/DDBJ databases">
        <title>Genomic Encyclopedia of Archaeal and Bacterial Type Strains, Phase II (KMG-II): from individual species to whole genera.</title>
        <authorList>
            <person name="Goeker M."/>
        </authorList>
    </citation>
    <scope>NUCLEOTIDE SEQUENCE [LARGE SCALE GENOMIC DNA]</scope>
    <source>
        <strain evidence="2 3">DSM 19975</strain>
    </source>
</reference>
<keyword evidence="3" id="KW-1185">Reference proteome</keyword>
<dbReference type="RefSeq" id="WP_109606570.1">
    <property type="nucleotide sequence ID" value="NZ_QGHA01000001.1"/>
</dbReference>
<feature type="signal peptide" evidence="1">
    <location>
        <begin position="1"/>
        <end position="23"/>
    </location>
</feature>
<feature type="chain" id="PRO_5016285199" description="Lipoprotein" evidence="1">
    <location>
        <begin position="24"/>
        <end position="234"/>
    </location>
</feature>
<dbReference type="Proteomes" id="UP000245678">
    <property type="component" value="Unassembled WGS sequence"/>
</dbReference>
<dbReference type="AlphaFoldDB" id="A0A316HJV5"/>
<dbReference type="EMBL" id="QGHA01000001">
    <property type="protein sequence ID" value="PWK80331.1"/>
    <property type="molecule type" value="Genomic_DNA"/>
</dbReference>
<comment type="caution">
    <text evidence="2">The sequence shown here is derived from an EMBL/GenBank/DDBJ whole genome shotgun (WGS) entry which is preliminary data.</text>
</comment>
<evidence type="ECO:0000313" key="2">
    <source>
        <dbReference type="EMBL" id="PWK80331.1"/>
    </source>
</evidence>
<proteinExistence type="predicted"/>
<dbReference type="PROSITE" id="PS51257">
    <property type="entry name" value="PROKAR_LIPOPROTEIN"/>
    <property type="match status" value="1"/>
</dbReference>
<name>A0A316HJV5_9SPHI</name>
<keyword evidence="1" id="KW-0732">Signal</keyword>
<evidence type="ECO:0000313" key="3">
    <source>
        <dbReference type="Proteomes" id="UP000245678"/>
    </source>
</evidence>
<sequence>MPKNHILFLFTLTVFLCGCTNNARTNSAVTSHIVVKNVAKPDKVNVLLTDSAKLLKHLDSLPKATFPRIVSDWNRGAPNINLAEFKTKTLFKLSYKRIPRAIGGAGIDDERIDSTFNLCDTNYRANWFLVAKTPKFFVVEVDDNYLLLVTIDYNLNVIEAIHIAAADPSGNNHFHGELTSTIYKNLKIVLHYAYSQQGGEEEHYRTENEDDIWRINKSGHFKAIRYRPDGVTNF</sequence>
<accession>A0A316HJV5</accession>
<organism evidence="2 3">
    <name type="scientific">Mucilaginibacter oryzae</name>
    <dbReference type="NCBI Taxonomy" id="468058"/>
    <lineage>
        <taxon>Bacteria</taxon>
        <taxon>Pseudomonadati</taxon>
        <taxon>Bacteroidota</taxon>
        <taxon>Sphingobacteriia</taxon>
        <taxon>Sphingobacteriales</taxon>
        <taxon>Sphingobacteriaceae</taxon>
        <taxon>Mucilaginibacter</taxon>
    </lineage>
</organism>
<evidence type="ECO:0000256" key="1">
    <source>
        <dbReference type="SAM" id="SignalP"/>
    </source>
</evidence>
<gene>
    <name evidence="2" type="ORF">LX99_00796</name>
</gene>
<evidence type="ECO:0008006" key="4">
    <source>
        <dbReference type="Google" id="ProtNLM"/>
    </source>
</evidence>